<sequence>MTAMDEHPVDLGAFLNDIEGHLLLAATRRDGHAAAARFADSLGWPTETQRADLEARFETEYLALVRSSWQRTEARGRELRAEYEERYRVLRGRLLAVFLLGCALLTAAVSLVAAG</sequence>
<evidence type="ECO:0000313" key="4">
    <source>
        <dbReference type="Proteomes" id="UP000271291"/>
    </source>
</evidence>
<dbReference type="EMBL" id="CP034687">
    <property type="protein sequence ID" value="AZS83330.1"/>
    <property type="molecule type" value="Genomic_DNA"/>
</dbReference>
<evidence type="ECO:0000313" key="5">
    <source>
        <dbReference type="Proteomes" id="UP000501753"/>
    </source>
</evidence>
<dbReference type="KEGG" id="sgd:ELQ87_02735"/>
<dbReference type="OrthoDB" id="3855296at2"/>
<evidence type="ECO:0000313" key="2">
    <source>
        <dbReference type="EMBL" id="AZS83330.1"/>
    </source>
</evidence>
<keyword evidence="1" id="KW-1133">Transmembrane helix</keyword>
<protein>
    <submittedName>
        <fullName evidence="2">Uncharacterized protein</fullName>
    </submittedName>
</protein>
<keyword evidence="5" id="KW-1185">Reference proteome</keyword>
<name>A0A3S9Z6F6_STRGD</name>
<gene>
    <name evidence="3" type="ORF">DDJ31_36625</name>
    <name evidence="2" type="ORF">ELQ87_02735</name>
</gene>
<evidence type="ECO:0000313" key="3">
    <source>
        <dbReference type="EMBL" id="QCN89817.1"/>
    </source>
</evidence>
<keyword evidence="1" id="KW-0472">Membrane</keyword>
<proteinExistence type="predicted"/>
<evidence type="ECO:0000256" key="1">
    <source>
        <dbReference type="SAM" id="Phobius"/>
    </source>
</evidence>
<organism evidence="2 4">
    <name type="scientific">Streptomyces griseoviridis</name>
    <dbReference type="NCBI Taxonomy" id="45398"/>
    <lineage>
        <taxon>Bacteria</taxon>
        <taxon>Bacillati</taxon>
        <taxon>Actinomycetota</taxon>
        <taxon>Actinomycetes</taxon>
        <taxon>Kitasatosporales</taxon>
        <taxon>Streptomycetaceae</taxon>
        <taxon>Streptomyces</taxon>
    </lineage>
</organism>
<dbReference type="Proteomes" id="UP000271291">
    <property type="component" value="Chromosome"/>
</dbReference>
<reference evidence="3 5" key="1">
    <citation type="submission" date="2018-04" db="EMBL/GenBank/DDBJ databases">
        <title>Complete genome sequences of Streptomyces griseoviridis K61 and characterization of antagonistic properties of biological control agents.</title>
        <authorList>
            <person name="Mariita R.M."/>
            <person name="Sello J.K."/>
        </authorList>
    </citation>
    <scope>NUCLEOTIDE SEQUENCE [LARGE SCALE GENOMIC DNA]</scope>
    <source>
        <strain evidence="3 5">K61</strain>
    </source>
</reference>
<keyword evidence="1" id="KW-0812">Transmembrane</keyword>
<reference evidence="2 4" key="2">
    <citation type="submission" date="2018-12" db="EMBL/GenBank/DDBJ databases">
        <title>Streptomyces griseoviridis F1-27 complete genome.</title>
        <authorList>
            <person name="Mariita R.M."/>
            <person name="Sello J.K."/>
        </authorList>
    </citation>
    <scope>NUCLEOTIDE SEQUENCE [LARGE SCALE GENOMIC DNA]</scope>
    <source>
        <strain evidence="2 4">F1-27</strain>
    </source>
</reference>
<dbReference type="Proteomes" id="UP000501753">
    <property type="component" value="Chromosome"/>
</dbReference>
<dbReference type="EMBL" id="CP029078">
    <property type="protein sequence ID" value="QCN89817.1"/>
    <property type="molecule type" value="Genomic_DNA"/>
</dbReference>
<feature type="transmembrane region" description="Helical" evidence="1">
    <location>
        <begin position="94"/>
        <end position="114"/>
    </location>
</feature>
<dbReference type="AlphaFoldDB" id="A0A3S9Z6F6"/>
<accession>A0A3S9Z6F6</accession>